<dbReference type="OrthoDB" id="3236755at2759"/>
<organism evidence="1 2">
    <name type="scientific">Boletus reticuloceps</name>
    <dbReference type="NCBI Taxonomy" id="495285"/>
    <lineage>
        <taxon>Eukaryota</taxon>
        <taxon>Fungi</taxon>
        <taxon>Dikarya</taxon>
        <taxon>Basidiomycota</taxon>
        <taxon>Agaricomycotina</taxon>
        <taxon>Agaricomycetes</taxon>
        <taxon>Agaricomycetidae</taxon>
        <taxon>Boletales</taxon>
        <taxon>Boletineae</taxon>
        <taxon>Boletaceae</taxon>
        <taxon>Boletoideae</taxon>
        <taxon>Boletus</taxon>
    </lineage>
</organism>
<evidence type="ECO:0000313" key="2">
    <source>
        <dbReference type="Proteomes" id="UP000683000"/>
    </source>
</evidence>
<gene>
    <name evidence="1" type="ORF">JVT61DRAFT_6951</name>
</gene>
<accession>A0A8I3A7F3</accession>
<dbReference type="EMBL" id="JAGFBS010000024">
    <property type="protein sequence ID" value="KAG6372921.1"/>
    <property type="molecule type" value="Genomic_DNA"/>
</dbReference>
<sequence>MDLADTKLLHLLRLYLKGLPEGQLPYCSLTESNYTFNIFAIDPEWEEDIGREGVVKARLAAVQKDQFSIVDVLGKYLTKFPGSAILKKWVSDLIESAKVACEVANVPFPSPEPNLDALVTSAPSSAMPKLSDKASGK</sequence>
<protein>
    <submittedName>
        <fullName evidence="1">Uncharacterized protein</fullName>
    </submittedName>
</protein>
<evidence type="ECO:0000313" key="1">
    <source>
        <dbReference type="EMBL" id="KAG6372921.1"/>
    </source>
</evidence>
<reference evidence="1" key="1">
    <citation type="submission" date="2021-03" db="EMBL/GenBank/DDBJ databases">
        <title>Evolutionary innovations through gain and loss of genes in the ectomycorrhizal Boletales.</title>
        <authorList>
            <person name="Wu G."/>
            <person name="Miyauchi S."/>
            <person name="Morin E."/>
            <person name="Yang Z.-L."/>
            <person name="Xu J."/>
            <person name="Martin F.M."/>
        </authorList>
    </citation>
    <scope>NUCLEOTIDE SEQUENCE</scope>
    <source>
        <strain evidence="1">BR01</strain>
    </source>
</reference>
<dbReference type="Proteomes" id="UP000683000">
    <property type="component" value="Unassembled WGS sequence"/>
</dbReference>
<name>A0A8I3A7F3_9AGAM</name>
<proteinExistence type="predicted"/>
<dbReference type="AlphaFoldDB" id="A0A8I3A7F3"/>
<comment type="caution">
    <text evidence="1">The sequence shown here is derived from an EMBL/GenBank/DDBJ whole genome shotgun (WGS) entry which is preliminary data.</text>
</comment>
<keyword evidence="2" id="KW-1185">Reference proteome</keyword>